<evidence type="ECO:0000313" key="2">
    <source>
        <dbReference type="Proteomes" id="UP000002489"/>
    </source>
</evidence>
<dbReference type="AlphaFoldDB" id="A0A0D2X8K3"/>
<reference evidence="1" key="2">
    <citation type="submission" date="2025-08" db="UniProtKB">
        <authorList>
            <consortium name="EnsemblFungi"/>
        </authorList>
    </citation>
    <scope>IDENTIFICATION</scope>
    <source>
        <strain evidence="1">4287 / CBS 123668 / FGSC 9935 / NRRL 34936</strain>
    </source>
</reference>
<protein>
    <submittedName>
        <fullName evidence="1">Uncharacterized protein</fullName>
    </submittedName>
</protein>
<name>A0A0D2X8K3_FUSOF</name>
<organism evidence="1 2">
    <name type="scientific">Fusarium oxysporum (strain Fo5176)</name>
    <name type="common">Fusarium vascular wilt</name>
    <dbReference type="NCBI Taxonomy" id="660025"/>
    <lineage>
        <taxon>Eukaryota</taxon>
        <taxon>Fungi</taxon>
        <taxon>Dikarya</taxon>
        <taxon>Ascomycota</taxon>
        <taxon>Pezizomycotina</taxon>
        <taxon>Sordariomycetes</taxon>
        <taxon>Hypocreomycetidae</taxon>
        <taxon>Hypocreales</taxon>
        <taxon>Nectriaceae</taxon>
        <taxon>Fusarium</taxon>
        <taxon>Fusarium oxysporum species complex</taxon>
    </lineage>
</organism>
<proteinExistence type="predicted"/>
<reference evidence="2" key="1">
    <citation type="journal article" date="2012" name="Mol. Plant Microbe Interact.">
        <title>A highly conserved effector in Fusarium oxysporum is required for full virulence on Arabidopsis.</title>
        <authorList>
            <person name="Thatcher L.F."/>
            <person name="Gardiner D.M."/>
            <person name="Kazan K."/>
            <person name="Manners J."/>
        </authorList>
    </citation>
    <scope>NUCLEOTIDE SEQUENCE [LARGE SCALE GENOMIC DNA]</scope>
    <source>
        <strain evidence="2">Fo5176</strain>
    </source>
</reference>
<dbReference type="EnsemblFungi" id="FOXG_00212T0">
    <property type="protein sequence ID" value="FOXG_00212P0"/>
    <property type="gene ID" value="FOXG_00212"/>
</dbReference>
<evidence type="ECO:0000313" key="1">
    <source>
        <dbReference type="EnsemblFungi" id="FOXG_00212P0"/>
    </source>
</evidence>
<dbReference type="STRING" id="426428.A0A0D2X8K3"/>
<accession>A0A0D2X8K3</accession>
<sequence>MHRLHHDNRLTIDPQTLFTMRSSFALLAMAVSAVSAQSVKDYKSSLDMTIDPNTVDLATRSSWCGDSRTPVMLFARTIPTKINVPRTISSGNALAPLTARPPVSSTTPRPCLPSFARSSSASAFRRTLAANLVRGNALPRSTTNAPSRTPLRTWSATTTTILPAPLATLLLHLPLVPHRQLLALPSP</sequence>
<dbReference type="Proteomes" id="UP000002489">
    <property type="component" value="Unassembled WGS sequence"/>
</dbReference>